<sequence length="223" mass="24244">MHNTKHICILLSAAILLFGLGYATRFDVRNQCPYTVWAAAVPGGGKRLNQGETWTFNVNPGTMQGRIWGRTHCSFDESGRGRCETGDCGGVLECESHGAPPNTQAEYGLNLYNNLDFFDISLVGGFNVPMEFSPTSIRCRGTRCAGDINSKCPGELKTAGGCYNPCTVFKTDQYCCYSGHCGPTSYSEFFKKRCPEACCYPADVATSTFTCPSGTAYTLVFCP</sequence>
<name>A0ACB9MS81_BAUVA</name>
<dbReference type="Proteomes" id="UP000828941">
    <property type="component" value="Chromosome 8"/>
</dbReference>
<organism evidence="1 2">
    <name type="scientific">Bauhinia variegata</name>
    <name type="common">Purple orchid tree</name>
    <name type="synonym">Phanera variegata</name>
    <dbReference type="NCBI Taxonomy" id="167791"/>
    <lineage>
        <taxon>Eukaryota</taxon>
        <taxon>Viridiplantae</taxon>
        <taxon>Streptophyta</taxon>
        <taxon>Embryophyta</taxon>
        <taxon>Tracheophyta</taxon>
        <taxon>Spermatophyta</taxon>
        <taxon>Magnoliopsida</taxon>
        <taxon>eudicotyledons</taxon>
        <taxon>Gunneridae</taxon>
        <taxon>Pentapetalae</taxon>
        <taxon>rosids</taxon>
        <taxon>fabids</taxon>
        <taxon>Fabales</taxon>
        <taxon>Fabaceae</taxon>
        <taxon>Cercidoideae</taxon>
        <taxon>Cercideae</taxon>
        <taxon>Bauhiniinae</taxon>
        <taxon>Bauhinia</taxon>
    </lineage>
</organism>
<dbReference type="EMBL" id="CM039433">
    <property type="protein sequence ID" value="KAI4326992.1"/>
    <property type="molecule type" value="Genomic_DNA"/>
</dbReference>
<protein>
    <submittedName>
        <fullName evidence="1">Uncharacterized protein</fullName>
    </submittedName>
</protein>
<proteinExistence type="predicted"/>
<evidence type="ECO:0000313" key="2">
    <source>
        <dbReference type="Proteomes" id="UP000828941"/>
    </source>
</evidence>
<reference evidence="1 2" key="1">
    <citation type="journal article" date="2022" name="DNA Res.">
        <title>Chromosomal-level genome assembly of the orchid tree Bauhinia variegata (Leguminosae; Cercidoideae) supports the allotetraploid origin hypothesis of Bauhinia.</title>
        <authorList>
            <person name="Zhong Y."/>
            <person name="Chen Y."/>
            <person name="Zheng D."/>
            <person name="Pang J."/>
            <person name="Liu Y."/>
            <person name="Luo S."/>
            <person name="Meng S."/>
            <person name="Qian L."/>
            <person name="Wei D."/>
            <person name="Dai S."/>
            <person name="Zhou R."/>
        </authorList>
    </citation>
    <scope>NUCLEOTIDE SEQUENCE [LARGE SCALE GENOMIC DNA]</scope>
    <source>
        <strain evidence="1">BV-YZ2020</strain>
    </source>
</reference>
<comment type="caution">
    <text evidence="1">The sequence shown here is derived from an EMBL/GenBank/DDBJ whole genome shotgun (WGS) entry which is preliminary data.</text>
</comment>
<keyword evidence="2" id="KW-1185">Reference proteome</keyword>
<gene>
    <name evidence="1" type="ORF">L6164_019501</name>
</gene>
<accession>A0ACB9MS81</accession>
<evidence type="ECO:0000313" key="1">
    <source>
        <dbReference type="EMBL" id="KAI4326992.1"/>
    </source>
</evidence>